<comment type="similarity">
    <text evidence="1 4">Belongs to the DegT/DnrJ/EryC1 family.</text>
</comment>
<reference evidence="5 6" key="1">
    <citation type="submission" date="2019-03" db="EMBL/GenBank/DDBJ databases">
        <title>Ramlibacter sp. 18x22-1, whole genome shotgun sequence.</title>
        <authorList>
            <person name="Zhang X."/>
            <person name="Feng G."/>
            <person name="Zhu H."/>
        </authorList>
    </citation>
    <scope>NUCLEOTIDE SEQUENCE [LARGE SCALE GENOMIC DNA]</scope>
    <source>
        <strain evidence="5 6">18x22-1</strain>
    </source>
</reference>
<feature type="active site" description="Proton acceptor" evidence="2">
    <location>
        <position position="172"/>
    </location>
</feature>
<dbReference type="GO" id="GO:0008483">
    <property type="term" value="F:transaminase activity"/>
    <property type="evidence" value="ECO:0007669"/>
    <property type="project" value="UniProtKB-KW"/>
</dbReference>
<dbReference type="GO" id="GO:0030170">
    <property type="term" value="F:pyridoxal phosphate binding"/>
    <property type="evidence" value="ECO:0007669"/>
    <property type="project" value="TreeGrafter"/>
</dbReference>
<keyword evidence="3 4" id="KW-0663">Pyridoxal phosphate</keyword>
<dbReference type="SUPFAM" id="SSF53383">
    <property type="entry name" value="PLP-dependent transferases"/>
    <property type="match status" value="1"/>
</dbReference>
<dbReference type="AlphaFoldDB" id="A0A4Z0CDZ8"/>
<proteinExistence type="inferred from homology"/>
<feature type="modified residue" description="N6-(pyridoxal phosphate)lysine" evidence="3">
    <location>
        <position position="172"/>
    </location>
</feature>
<protein>
    <submittedName>
        <fullName evidence="5">Nucleotide sugar aminotransferase</fullName>
    </submittedName>
</protein>
<dbReference type="InterPro" id="IPR000653">
    <property type="entry name" value="DegT/StrS_aminotransferase"/>
</dbReference>
<name>A0A4Z0CDZ8_9BURK</name>
<dbReference type="GO" id="GO:0000271">
    <property type="term" value="P:polysaccharide biosynthetic process"/>
    <property type="evidence" value="ECO:0007669"/>
    <property type="project" value="TreeGrafter"/>
</dbReference>
<evidence type="ECO:0000256" key="4">
    <source>
        <dbReference type="RuleBase" id="RU004508"/>
    </source>
</evidence>
<keyword evidence="6" id="KW-1185">Reference proteome</keyword>
<keyword evidence="5" id="KW-0032">Aminotransferase</keyword>
<dbReference type="PANTHER" id="PTHR30244">
    <property type="entry name" value="TRANSAMINASE"/>
    <property type="match status" value="1"/>
</dbReference>
<keyword evidence="5" id="KW-0808">Transferase</keyword>
<dbReference type="PIRSF" id="PIRSF000390">
    <property type="entry name" value="PLP_StrS"/>
    <property type="match status" value="1"/>
</dbReference>
<evidence type="ECO:0000313" key="6">
    <source>
        <dbReference type="Proteomes" id="UP000297839"/>
    </source>
</evidence>
<dbReference type="EMBL" id="SMLK01000001">
    <property type="protein sequence ID" value="TFZ08760.1"/>
    <property type="molecule type" value="Genomic_DNA"/>
</dbReference>
<evidence type="ECO:0000256" key="1">
    <source>
        <dbReference type="ARBA" id="ARBA00037999"/>
    </source>
</evidence>
<comment type="caution">
    <text evidence="5">The sequence shown here is derived from an EMBL/GenBank/DDBJ whole genome shotgun (WGS) entry which is preliminary data.</text>
</comment>
<dbReference type="InterPro" id="IPR015421">
    <property type="entry name" value="PyrdxlP-dep_Trfase_major"/>
</dbReference>
<evidence type="ECO:0000256" key="3">
    <source>
        <dbReference type="PIRSR" id="PIRSR000390-2"/>
    </source>
</evidence>
<dbReference type="Proteomes" id="UP000297839">
    <property type="component" value="Unassembled WGS sequence"/>
</dbReference>
<sequence length="406" mass="42910">MREVPPTAGLPLHAADLAPWGDDGLETLLAAFLGVERTLLTCSGTAALVVALTALRRLSPQRSEVVLPGYTCALVLQAVLHCGLRPRVCDLAPGGTDFDPDHLAALCGGQTLAVVPTHLCGRVADVEGAARIARAHGAWVIEDAAQALGARVQGRSVGLAGDVALFSLAAGKGLTLFEGGLLVARDAHLWPALEQAAARLLPARWGWELRRSAELLAYAAFYRPLPLAWVYGAPLRRALARGDHAAAAGDVFDETLPLHAVGRWRRRVGARALPRLGAFLDEGRVRWAQRRDRLAQAGLGVLGDSPAMEDADGVRPVLLVRMESAAARDRALASLWPAGLGVSVPFARTLAHDARFSVALTAEDRASLHRAEALARSVLTVSNSPWLDDGRFGRVLAALKAAARAG</sequence>
<organism evidence="5 6">
    <name type="scientific">Ramlibacter humi</name>
    <dbReference type="NCBI Taxonomy" id="2530451"/>
    <lineage>
        <taxon>Bacteria</taxon>
        <taxon>Pseudomonadati</taxon>
        <taxon>Pseudomonadota</taxon>
        <taxon>Betaproteobacteria</taxon>
        <taxon>Burkholderiales</taxon>
        <taxon>Comamonadaceae</taxon>
        <taxon>Ramlibacter</taxon>
    </lineage>
</organism>
<dbReference type="Gene3D" id="3.40.640.10">
    <property type="entry name" value="Type I PLP-dependent aspartate aminotransferase-like (Major domain)"/>
    <property type="match status" value="1"/>
</dbReference>
<dbReference type="OrthoDB" id="9804264at2"/>
<gene>
    <name evidence="5" type="ORF">EZ216_06345</name>
</gene>
<dbReference type="RefSeq" id="WP_135248843.1">
    <property type="nucleotide sequence ID" value="NZ_SMLK01000001.1"/>
</dbReference>
<evidence type="ECO:0000313" key="5">
    <source>
        <dbReference type="EMBL" id="TFZ08760.1"/>
    </source>
</evidence>
<dbReference type="Pfam" id="PF01041">
    <property type="entry name" value="DegT_DnrJ_EryC1"/>
    <property type="match status" value="1"/>
</dbReference>
<accession>A0A4Z0CDZ8</accession>
<dbReference type="InterPro" id="IPR015424">
    <property type="entry name" value="PyrdxlP-dep_Trfase"/>
</dbReference>
<dbReference type="PANTHER" id="PTHR30244:SF34">
    <property type="entry name" value="DTDP-4-AMINO-4,6-DIDEOXYGALACTOSE TRANSAMINASE"/>
    <property type="match status" value="1"/>
</dbReference>
<evidence type="ECO:0000256" key="2">
    <source>
        <dbReference type="PIRSR" id="PIRSR000390-1"/>
    </source>
</evidence>